<dbReference type="InterPro" id="IPR035923">
    <property type="entry name" value="TT1751-like_sf"/>
</dbReference>
<dbReference type="Gene3D" id="3.30.310.70">
    <property type="entry name" value="TT1751-like domain"/>
    <property type="match status" value="1"/>
</dbReference>
<evidence type="ECO:0000313" key="3">
    <source>
        <dbReference type="EMBL" id="MFB9151133.1"/>
    </source>
</evidence>
<feature type="chain" id="PRO_5046437092" evidence="1">
    <location>
        <begin position="20"/>
        <end position="150"/>
    </location>
</feature>
<keyword evidence="4" id="KW-1185">Reference proteome</keyword>
<evidence type="ECO:0000259" key="2">
    <source>
        <dbReference type="Pfam" id="PF03625"/>
    </source>
</evidence>
<keyword evidence="1" id="KW-0732">Signal</keyword>
<dbReference type="Proteomes" id="UP001589670">
    <property type="component" value="Unassembled WGS sequence"/>
</dbReference>
<dbReference type="RefSeq" id="WP_377070703.1">
    <property type="nucleotide sequence ID" value="NZ_JBHMEC010000026.1"/>
</dbReference>
<dbReference type="EMBL" id="JBHMEC010000026">
    <property type="protein sequence ID" value="MFB9151133.1"/>
    <property type="molecule type" value="Genomic_DNA"/>
</dbReference>
<feature type="domain" description="DUF302" evidence="2">
    <location>
        <begin position="55"/>
        <end position="117"/>
    </location>
</feature>
<evidence type="ECO:0000313" key="4">
    <source>
        <dbReference type="Proteomes" id="UP001589670"/>
    </source>
</evidence>
<dbReference type="InterPro" id="IPR005180">
    <property type="entry name" value="DUF302"/>
</dbReference>
<gene>
    <name evidence="3" type="ORF">ACFFU4_15385</name>
</gene>
<dbReference type="CDD" id="cd14797">
    <property type="entry name" value="DUF302"/>
    <property type="match status" value="1"/>
</dbReference>
<dbReference type="SUPFAM" id="SSF103247">
    <property type="entry name" value="TT1751-like"/>
    <property type="match status" value="1"/>
</dbReference>
<dbReference type="PANTHER" id="PTHR38342">
    <property type="entry name" value="SLR5037 PROTEIN"/>
    <property type="match status" value="1"/>
</dbReference>
<comment type="caution">
    <text evidence="3">The sequence shown here is derived from an EMBL/GenBank/DDBJ whole genome shotgun (WGS) entry which is preliminary data.</text>
</comment>
<sequence>MRRVLAAAAITLAGLPAFAGNDDIVRVKSFSDVATTMDRLEAAVTGAGARVFARVDHAAGAASVEMELAPTQVLIFGNPKIGTQAMQDDPTAGLFLPMKVLVYRDGAGQVWLAYEDPKEMFDGLAIDDDAGYIRMMTGALGKLTGKAAGQ</sequence>
<feature type="signal peptide" evidence="1">
    <location>
        <begin position="1"/>
        <end position="19"/>
    </location>
</feature>
<dbReference type="PANTHER" id="PTHR38342:SF2">
    <property type="entry name" value="INNER MEMBRANE OR EXPORTED"/>
    <property type="match status" value="1"/>
</dbReference>
<name>A0ABV5I379_9RHOB</name>
<evidence type="ECO:0000256" key="1">
    <source>
        <dbReference type="SAM" id="SignalP"/>
    </source>
</evidence>
<protein>
    <submittedName>
        <fullName evidence="3">DUF302 domain-containing protein</fullName>
    </submittedName>
</protein>
<accession>A0ABV5I379</accession>
<organism evidence="3 4">
    <name type="scientific">Roseovarius ramblicola</name>
    <dbReference type="NCBI Taxonomy" id="2022336"/>
    <lineage>
        <taxon>Bacteria</taxon>
        <taxon>Pseudomonadati</taxon>
        <taxon>Pseudomonadota</taxon>
        <taxon>Alphaproteobacteria</taxon>
        <taxon>Rhodobacterales</taxon>
        <taxon>Roseobacteraceae</taxon>
        <taxon>Roseovarius</taxon>
    </lineage>
</organism>
<proteinExistence type="predicted"/>
<reference evidence="3 4" key="1">
    <citation type="submission" date="2024-09" db="EMBL/GenBank/DDBJ databases">
        <authorList>
            <person name="Sun Q."/>
            <person name="Mori K."/>
        </authorList>
    </citation>
    <scope>NUCLEOTIDE SEQUENCE [LARGE SCALE GENOMIC DNA]</scope>
    <source>
        <strain evidence="3 4">CECT 9424</strain>
    </source>
</reference>
<dbReference type="Pfam" id="PF03625">
    <property type="entry name" value="DUF302"/>
    <property type="match status" value="1"/>
</dbReference>